<name>E8LW41_9VIBR</name>
<keyword evidence="1" id="KW-1133">Transmembrane helix</keyword>
<evidence type="ECO:0000313" key="2">
    <source>
        <dbReference type="EMBL" id="EGA65095.1"/>
    </source>
</evidence>
<proteinExistence type="predicted"/>
<dbReference type="AlphaFoldDB" id="E8LW41"/>
<dbReference type="RefSeq" id="WP_006880065.1">
    <property type="nucleotide sequence ID" value="NZ_AEVS01000075.1"/>
</dbReference>
<keyword evidence="1" id="KW-0472">Membrane</keyword>
<feature type="transmembrane region" description="Helical" evidence="1">
    <location>
        <begin position="25"/>
        <end position="43"/>
    </location>
</feature>
<dbReference type="EMBL" id="AEVS01000075">
    <property type="protein sequence ID" value="EGA65095.1"/>
    <property type="molecule type" value="Genomic_DNA"/>
</dbReference>
<comment type="caution">
    <text evidence="2">The sequence shown here is derived from an EMBL/GenBank/DDBJ whole genome shotgun (WGS) entry which is preliminary data.</text>
</comment>
<reference evidence="2 3" key="1">
    <citation type="journal article" date="2012" name="Int. J. Syst. Evol. Microbiol.">
        <title>Vibrio caribbeanicus sp. nov., isolated from the marine sponge Scleritoderma cyanea.</title>
        <authorList>
            <person name="Hoffmann M."/>
            <person name="Monday S.R."/>
            <person name="Allard M.W."/>
            <person name="Strain E.A."/>
            <person name="Whittaker P."/>
            <person name="Naum M."/>
            <person name="McCarthy P.J."/>
            <person name="Lopez J.V."/>
            <person name="Fischer M."/>
            <person name="Brown E.W."/>
        </authorList>
    </citation>
    <scope>NUCLEOTIDE SEQUENCE [LARGE SCALE GENOMIC DNA]</scope>
    <source>
        <strain evidence="2 3">LMG 20546</strain>
    </source>
</reference>
<keyword evidence="3" id="KW-1185">Reference proteome</keyword>
<gene>
    <name evidence="2" type="ORF">VIBR0546_09122</name>
</gene>
<keyword evidence="1" id="KW-0812">Transmembrane</keyword>
<evidence type="ECO:0000313" key="3">
    <source>
        <dbReference type="Proteomes" id="UP000004371"/>
    </source>
</evidence>
<sequence>MWKIGFNTLIGKGFENMFGITKGQWKVVAVAVVVVFALMYAIHNVSALEDVADQIGLDD</sequence>
<protein>
    <submittedName>
        <fullName evidence="2">Uncharacterized protein</fullName>
    </submittedName>
</protein>
<dbReference type="STRING" id="945543.VIBR0546_09122"/>
<organism evidence="2 3">
    <name type="scientific">Vibrio brasiliensis LMG 20546</name>
    <dbReference type="NCBI Taxonomy" id="945543"/>
    <lineage>
        <taxon>Bacteria</taxon>
        <taxon>Pseudomonadati</taxon>
        <taxon>Pseudomonadota</taxon>
        <taxon>Gammaproteobacteria</taxon>
        <taxon>Vibrionales</taxon>
        <taxon>Vibrionaceae</taxon>
        <taxon>Vibrio</taxon>
        <taxon>Vibrio oreintalis group</taxon>
    </lineage>
</organism>
<evidence type="ECO:0000256" key="1">
    <source>
        <dbReference type="SAM" id="Phobius"/>
    </source>
</evidence>
<dbReference type="Proteomes" id="UP000004371">
    <property type="component" value="Unassembled WGS sequence"/>
</dbReference>
<accession>E8LW41</accession>